<gene>
    <name evidence="2" type="ORF">LPQ35_01695</name>
</gene>
<reference evidence="2 3" key="1">
    <citation type="submission" date="2021-11" db="EMBL/GenBank/DDBJ databases">
        <title>Whole genome of Geoglobus acetivorans.</title>
        <authorList>
            <person name="Liu D."/>
        </authorList>
    </citation>
    <scope>NUCLEOTIDE SEQUENCE [LARGE SCALE GENOMIC DNA]</scope>
    <source>
        <strain evidence="2 3">SBH6</strain>
    </source>
</reference>
<evidence type="ECO:0000313" key="3">
    <source>
        <dbReference type="Proteomes" id="UP001492541"/>
    </source>
</evidence>
<proteinExistence type="predicted"/>
<sequence>MRNRLMTALFVIFSLLILLLPEENRLGSSYKLIYIHVPVTIITIGTLLAFPVLHFRIGDDSMKALSLSTLLFSIIHLAISSIFMLLAWGGLIFSEARYVFSVVLLLFALTHTVLCFLDKRLAKMYSFAIYLTVPYFYIRIVTSDFQLHPSFVRMPTELYIPYLFSFPLILIAYVALSRKIEEVLEN</sequence>
<feature type="transmembrane region" description="Helical" evidence="1">
    <location>
        <begin position="124"/>
        <end position="142"/>
    </location>
</feature>
<dbReference type="Proteomes" id="UP001492541">
    <property type="component" value="Chromosome"/>
</dbReference>
<feature type="transmembrane region" description="Helical" evidence="1">
    <location>
        <begin position="158"/>
        <end position="176"/>
    </location>
</feature>
<protein>
    <submittedName>
        <fullName evidence="2">Uncharacterized protein</fullName>
    </submittedName>
</protein>
<evidence type="ECO:0000313" key="2">
    <source>
        <dbReference type="EMBL" id="XAT64106.1"/>
    </source>
</evidence>
<feature type="transmembrane region" description="Helical" evidence="1">
    <location>
        <begin position="98"/>
        <end position="117"/>
    </location>
</feature>
<dbReference type="GeneID" id="90448358"/>
<dbReference type="RefSeq" id="WP_193806453.1">
    <property type="nucleotide sequence ID" value="NZ_CP087714.1"/>
</dbReference>
<keyword evidence="1" id="KW-0812">Transmembrane</keyword>
<feature type="transmembrane region" description="Helical" evidence="1">
    <location>
        <begin position="67"/>
        <end position="92"/>
    </location>
</feature>
<keyword evidence="1" id="KW-1133">Transmembrane helix</keyword>
<keyword evidence="1" id="KW-0472">Membrane</keyword>
<keyword evidence="3" id="KW-1185">Reference proteome</keyword>
<feature type="transmembrane region" description="Helical" evidence="1">
    <location>
        <begin position="35"/>
        <end position="55"/>
    </location>
</feature>
<evidence type="ECO:0000256" key="1">
    <source>
        <dbReference type="SAM" id="Phobius"/>
    </source>
</evidence>
<dbReference type="EMBL" id="CP087714">
    <property type="protein sequence ID" value="XAT64106.1"/>
    <property type="molecule type" value="Genomic_DNA"/>
</dbReference>
<name>A0ABZ3H626_GEOAI</name>
<organism evidence="2 3">
    <name type="scientific">Geoglobus acetivorans</name>
    <dbReference type="NCBI Taxonomy" id="565033"/>
    <lineage>
        <taxon>Archaea</taxon>
        <taxon>Methanobacteriati</taxon>
        <taxon>Methanobacteriota</taxon>
        <taxon>Archaeoglobi</taxon>
        <taxon>Archaeoglobales</taxon>
        <taxon>Archaeoglobaceae</taxon>
        <taxon>Geoglobus</taxon>
    </lineage>
</organism>
<accession>A0ABZ3H626</accession>